<keyword evidence="3" id="KW-1185">Reference proteome</keyword>
<accession>A0A7K0BR54</accession>
<evidence type="ECO:0000313" key="2">
    <source>
        <dbReference type="EMBL" id="MQY03675.1"/>
    </source>
</evidence>
<organism evidence="2 3">
    <name type="scientific">Actinomadura macrotermitis</name>
    <dbReference type="NCBI Taxonomy" id="2585200"/>
    <lineage>
        <taxon>Bacteria</taxon>
        <taxon>Bacillati</taxon>
        <taxon>Actinomycetota</taxon>
        <taxon>Actinomycetes</taxon>
        <taxon>Streptosporangiales</taxon>
        <taxon>Thermomonosporaceae</taxon>
        <taxon>Actinomadura</taxon>
    </lineage>
</organism>
<evidence type="ECO:0000313" key="3">
    <source>
        <dbReference type="Proteomes" id="UP000487268"/>
    </source>
</evidence>
<protein>
    <submittedName>
        <fullName evidence="2">Uncharacterized protein</fullName>
    </submittedName>
</protein>
<dbReference type="AlphaFoldDB" id="A0A7K0BR54"/>
<gene>
    <name evidence="2" type="ORF">ACRB68_17200</name>
</gene>
<sequence length="261" mass="28319">MLIRLSSRREHWTASLNSDKAPDPAAPHGRSSVVLVVVRAVPEATSWSRPPEPPRHTADLSGRAMLILLCPAYSVVYTLRFSSRRGCRPASPNSDKAPDPAASHGRSLLLCALLRLSSRRGRRSASPNSDRAPDPPRPTAGLQLSYCCCSCCRARRTRSRFSVEAPGAAVPHGRSLQLSSRRRRRTASLNSDKAPDPPHHTAGHRSSFRRARRATGHFSVEAPATPRHTAGVQLSSHRARRAACPHSDGAPARARRTVNAG</sequence>
<reference evidence="2 3" key="1">
    <citation type="submission" date="2019-10" db="EMBL/GenBank/DDBJ databases">
        <title>Actinomadura rubteroloni sp. nov. and Actinomadura macrotermitis sp. nov., isolated from the gut of fungus growing-termite Macrotermes natalensis.</title>
        <authorList>
            <person name="Benndorf R."/>
            <person name="Martin K."/>
            <person name="Kuefner M."/>
            <person name="De Beer W."/>
            <person name="Kaster A.-K."/>
            <person name="Vollmers J."/>
            <person name="Poulsen M."/>
            <person name="Beemelmanns C."/>
        </authorList>
    </citation>
    <scope>NUCLEOTIDE SEQUENCE [LARGE SCALE GENOMIC DNA]</scope>
    <source>
        <strain evidence="2 3">RB68</strain>
    </source>
</reference>
<dbReference type="EMBL" id="WEGH01000001">
    <property type="protein sequence ID" value="MQY03675.1"/>
    <property type="molecule type" value="Genomic_DNA"/>
</dbReference>
<feature type="compositionally biased region" description="Basic residues" evidence="1">
    <location>
        <begin position="201"/>
        <end position="215"/>
    </location>
</feature>
<name>A0A7K0BR54_9ACTN</name>
<proteinExistence type="predicted"/>
<comment type="caution">
    <text evidence="2">The sequence shown here is derived from an EMBL/GenBank/DDBJ whole genome shotgun (WGS) entry which is preliminary data.</text>
</comment>
<feature type="region of interest" description="Disordered" evidence="1">
    <location>
        <begin position="120"/>
        <end position="139"/>
    </location>
</feature>
<dbReference type="Proteomes" id="UP000487268">
    <property type="component" value="Unassembled WGS sequence"/>
</dbReference>
<evidence type="ECO:0000256" key="1">
    <source>
        <dbReference type="SAM" id="MobiDB-lite"/>
    </source>
</evidence>
<feature type="region of interest" description="Disordered" evidence="1">
    <location>
        <begin position="163"/>
        <end position="261"/>
    </location>
</feature>